<keyword evidence="2 3" id="KW-0143">Chaperone</keyword>
<proteinExistence type="inferred from homology"/>
<dbReference type="GO" id="GO:0005737">
    <property type="term" value="C:cytoplasm"/>
    <property type="evidence" value="ECO:0007669"/>
    <property type="project" value="UniProtKB-SubCell"/>
</dbReference>
<name>A0A225NCG1_9RHOB</name>
<keyword evidence="5" id="KW-1185">Reference proteome</keyword>
<sequence length="272" mass="29091">MPFPCLGQPRAMGQVRLSAKRRGAASVLDGLHQQGSMKALFPRPRGPALDAVLLNTGGGITGGDRFDVAATAGADTRLTITTQAAERAYKAQPEEIGRVRNRLVLGARATLDWLPQETILFDGAALDRRLSADLQGPDARLLLVEPVVFGRHAMGETLRRGRFTDRIDIRRDGQLLFSDRIALTGDIAAHLARPGIADGAGAMATVIIADPEAGRLLDRARETLPTTGGASLVRDGLLLARLLAPDGFTLRKHLLPLVAALSTIPLPRTWTL</sequence>
<dbReference type="GO" id="GO:0016151">
    <property type="term" value="F:nickel cation binding"/>
    <property type="evidence" value="ECO:0007669"/>
    <property type="project" value="UniProtKB-UniRule"/>
</dbReference>
<comment type="caution">
    <text evidence="4">The sequence shown here is derived from an EMBL/GenBank/DDBJ whole genome shotgun (WGS) entry which is preliminary data.</text>
</comment>
<dbReference type="AlphaFoldDB" id="A0A225NCG1"/>
<dbReference type="HAMAP" id="MF_01384">
    <property type="entry name" value="UreD"/>
    <property type="match status" value="1"/>
</dbReference>
<dbReference type="EMBL" id="AQQR01000019">
    <property type="protein sequence ID" value="OWU68758.1"/>
    <property type="molecule type" value="Genomic_DNA"/>
</dbReference>
<reference evidence="4 5" key="1">
    <citation type="submission" date="2013-04" db="EMBL/GenBank/DDBJ databases">
        <title>Oceanicola sp. 22II1-22F33 Genome Sequencing.</title>
        <authorList>
            <person name="Lai Q."/>
            <person name="Li G."/>
            <person name="Shao Z."/>
        </authorList>
    </citation>
    <scope>NUCLEOTIDE SEQUENCE [LARGE SCALE GENOMIC DNA]</scope>
    <source>
        <strain evidence="4 5">22II1-22F33</strain>
    </source>
</reference>
<accession>A0A225NCG1</accession>
<dbReference type="InterPro" id="IPR002669">
    <property type="entry name" value="UreD"/>
</dbReference>
<dbReference type="Pfam" id="PF01774">
    <property type="entry name" value="UreD"/>
    <property type="match status" value="1"/>
</dbReference>
<comment type="function">
    <text evidence="3">Required for maturation of urease via the functional incorporation of the urease nickel metallocenter.</text>
</comment>
<keyword evidence="3" id="KW-0963">Cytoplasm</keyword>
<evidence type="ECO:0000313" key="4">
    <source>
        <dbReference type="EMBL" id="OWU68758.1"/>
    </source>
</evidence>
<comment type="subcellular location">
    <subcellularLocation>
        <location evidence="3">Cytoplasm</location>
    </subcellularLocation>
</comment>
<comment type="similarity">
    <text evidence="1 3">Belongs to the UreD family.</text>
</comment>
<evidence type="ECO:0000256" key="2">
    <source>
        <dbReference type="ARBA" id="ARBA00023186"/>
    </source>
</evidence>
<keyword evidence="3" id="KW-0996">Nickel insertion</keyword>
<dbReference type="Proteomes" id="UP000215377">
    <property type="component" value="Unassembled WGS sequence"/>
</dbReference>
<protein>
    <recommendedName>
        <fullName evidence="3">Urease accessory protein UreD</fullName>
    </recommendedName>
</protein>
<comment type="subunit">
    <text evidence="3">UreD, UreF and UreG form a complex that acts as a GTP-hydrolysis-dependent molecular chaperone, activating the urease apoprotein by helping to assemble the nickel containing metallocenter of UreC. The UreE protein probably delivers the nickel.</text>
</comment>
<evidence type="ECO:0000313" key="5">
    <source>
        <dbReference type="Proteomes" id="UP000215377"/>
    </source>
</evidence>
<evidence type="ECO:0000256" key="1">
    <source>
        <dbReference type="ARBA" id="ARBA00007177"/>
    </source>
</evidence>
<gene>
    <name evidence="3" type="primary">ureD</name>
    <name evidence="4" type="ORF">ATO3_23610</name>
</gene>
<dbReference type="PANTHER" id="PTHR33643:SF1">
    <property type="entry name" value="UREASE ACCESSORY PROTEIN D"/>
    <property type="match status" value="1"/>
</dbReference>
<organism evidence="4 5">
    <name type="scientific">Marinibacterium profundimaris</name>
    <dbReference type="NCBI Taxonomy" id="1679460"/>
    <lineage>
        <taxon>Bacteria</taxon>
        <taxon>Pseudomonadati</taxon>
        <taxon>Pseudomonadota</taxon>
        <taxon>Alphaproteobacteria</taxon>
        <taxon>Rhodobacterales</taxon>
        <taxon>Paracoccaceae</taxon>
        <taxon>Marinibacterium</taxon>
    </lineage>
</organism>
<dbReference type="PANTHER" id="PTHR33643">
    <property type="entry name" value="UREASE ACCESSORY PROTEIN D"/>
    <property type="match status" value="1"/>
</dbReference>
<evidence type="ECO:0000256" key="3">
    <source>
        <dbReference type="HAMAP-Rule" id="MF_01384"/>
    </source>
</evidence>